<evidence type="ECO:0000313" key="1">
    <source>
        <dbReference type="Proteomes" id="UP000694865"/>
    </source>
</evidence>
<reference evidence="2" key="1">
    <citation type="submission" date="2025-08" db="UniProtKB">
        <authorList>
            <consortium name="RefSeq"/>
        </authorList>
    </citation>
    <scope>IDENTIFICATION</scope>
    <source>
        <tissue evidence="2">Testes</tissue>
    </source>
</reference>
<evidence type="ECO:0000313" key="2">
    <source>
        <dbReference type="RefSeq" id="XP_006817796.1"/>
    </source>
</evidence>
<keyword evidence="1" id="KW-1185">Reference proteome</keyword>
<organism evidence="1 2">
    <name type="scientific">Saccoglossus kowalevskii</name>
    <name type="common">Acorn worm</name>
    <dbReference type="NCBI Taxonomy" id="10224"/>
    <lineage>
        <taxon>Eukaryota</taxon>
        <taxon>Metazoa</taxon>
        <taxon>Hemichordata</taxon>
        <taxon>Enteropneusta</taxon>
        <taxon>Harrimaniidae</taxon>
        <taxon>Saccoglossus</taxon>
    </lineage>
</organism>
<accession>A0ABM0MCQ5</accession>
<dbReference type="GeneID" id="102802664"/>
<proteinExistence type="predicted"/>
<sequence>MAIFVLVTGAVPIDEERVHGVRYCSDHLSNLSYEQKLLKIEKCEHEISKKRAIDGYIILIAVVDIAISLINGCYGIKGICCDGNHGDAERTDDGSKKPVREDRKMGIDAGSVFQKFINAVSFCRPQPVQIYLVLNQTGNGLQGLPLVTNMQGASLPGQNVIFPVNSQGVSMPTSPDMTGVSQNSTDELCTTEKSLLL</sequence>
<name>A0ABM0MCQ5_SACKO</name>
<gene>
    <name evidence="2" type="primary">LOC102802664</name>
</gene>
<dbReference type="Proteomes" id="UP000694865">
    <property type="component" value="Unplaced"/>
</dbReference>
<protein>
    <submittedName>
        <fullName evidence="2">Uncharacterized protein LOC102802664</fullName>
    </submittedName>
</protein>
<dbReference type="RefSeq" id="XP_006817796.1">
    <property type="nucleotide sequence ID" value="XM_006817733.1"/>
</dbReference>